<name>A0AAD9UP94_9APIC</name>
<dbReference type="GO" id="GO:0003723">
    <property type="term" value="F:RNA binding"/>
    <property type="evidence" value="ECO:0007669"/>
    <property type="project" value="InterPro"/>
</dbReference>
<evidence type="ECO:0000256" key="3">
    <source>
        <dbReference type="ARBA" id="ARBA00022728"/>
    </source>
</evidence>
<dbReference type="PANTHER" id="PTHR15316:SF1">
    <property type="entry name" value="SPLICING FACTOR 3A SUBUNIT 1"/>
    <property type="match status" value="1"/>
</dbReference>
<gene>
    <name evidence="9" type="ORF">BdWA1_001894</name>
    <name evidence="10" type="ORF">BdWA1_001896</name>
    <name evidence="8" type="ORF">BdWA1_004123</name>
</gene>
<dbReference type="GO" id="GO:0000381">
    <property type="term" value="P:regulation of alternative mRNA splicing, via spliceosome"/>
    <property type="evidence" value="ECO:0007669"/>
    <property type="project" value="TreeGrafter"/>
</dbReference>
<dbReference type="EMBL" id="JALLKP010000002">
    <property type="protein sequence ID" value="KAK2196645.1"/>
    <property type="molecule type" value="Genomic_DNA"/>
</dbReference>
<accession>A0AAD9UP94</accession>
<evidence type="ECO:0000313" key="11">
    <source>
        <dbReference type="Proteomes" id="UP001214638"/>
    </source>
</evidence>
<keyword evidence="2" id="KW-0507">mRNA processing</keyword>
<keyword evidence="11" id="KW-1185">Reference proteome</keyword>
<dbReference type="EMBL" id="JALLKP010000130">
    <property type="protein sequence ID" value="KAK2194409.1"/>
    <property type="molecule type" value="Genomic_DNA"/>
</dbReference>
<dbReference type="GeneID" id="94336192"/>
<dbReference type="InterPro" id="IPR035967">
    <property type="entry name" value="SWAP/Surp_sf"/>
</dbReference>
<evidence type="ECO:0000313" key="9">
    <source>
        <dbReference type="EMBL" id="KAK2196645.1"/>
    </source>
</evidence>
<dbReference type="InterPro" id="IPR022030">
    <property type="entry name" value="SF3A1_dom"/>
</dbReference>
<dbReference type="Pfam" id="PF12230">
    <property type="entry name" value="PRP21_like_P"/>
    <property type="match status" value="1"/>
</dbReference>
<dbReference type="PANTHER" id="PTHR15316">
    <property type="entry name" value="SPLICEOSOME ASSOCIATED PROTEIN 114/SWAP SPLICING FACTOR-RELATED"/>
    <property type="match status" value="1"/>
</dbReference>
<dbReference type="InterPro" id="IPR045146">
    <property type="entry name" value="SF3A1"/>
</dbReference>
<dbReference type="RefSeq" id="XP_067803487.1">
    <property type="nucleotide sequence ID" value="XM_067946923.1"/>
</dbReference>
<evidence type="ECO:0000256" key="1">
    <source>
        <dbReference type="ARBA" id="ARBA00004123"/>
    </source>
</evidence>
<evidence type="ECO:0000256" key="5">
    <source>
        <dbReference type="ARBA" id="ARBA00023187"/>
    </source>
</evidence>
<evidence type="ECO:0000259" key="7">
    <source>
        <dbReference type="PROSITE" id="PS50128"/>
    </source>
</evidence>
<dbReference type="KEGG" id="bdw:94336192"/>
<dbReference type="Pfam" id="PF01805">
    <property type="entry name" value="Surp"/>
    <property type="match status" value="2"/>
</dbReference>
<evidence type="ECO:0000256" key="2">
    <source>
        <dbReference type="ARBA" id="ARBA00022664"/>
    </source>
</evidence>
<feature type="domain" description="SURP motif" evidence="7">
    <location>
        <begin position="142"/>
        <end position="184"/>
    </location>
</feature>
<comment type="caution">
    <text evidence="10">The sequence shown here is derived from an EMBL/GenBank/DDBJ whole genome shotgun (WGS) entry which is preliminary data.</text>
</comment>
<dbReference type="AlphaFoldDB" id="A0AAD9UP94"/>
<feature type="domain" description="SURP motif" evidence="7">
    <location>
        <begin position="18"/>
        <end position="65"/>
    </location>
</feature>
<keyword evidence="4" id="KW-0677">Repeat</keyword>
<dbReference type="GO" id="GO:0071004">
    <property type="term" value="C:U2-type prespliceosome"/>
    <property type="evidence" value="ECO:0007669"/>
    <property type="project" value="TreeGrafter"/>
</dbReference>
<evidence type="ECO:0000313" key="10">
    <source>
        <dbReference type="EMBL" id="KAK2196647.1"/>
    </source>
</evidence>
<dbReference type="EMBL" id="JALLKP010000002">
    <property type="protein sequence ID" value="KAK2196647.1"/>
    <property type="molecule type" value="Genomic_DNA"/>
</dbReference>
<dbReference type="SUPFAM" id="SSF109905">
    <property type="entry name" value="Surp module (SWAP domain)"/>
    <property type="match status" value="2"/>
</dbReference>
<dbReference type="FunFam" id="1.10.10.790:FF:000002">
    <property type="entry name" value="Splicing factor 3A subunit 1"/>
    <property type="match status" value="1"/>
</dbReference>
<dbReference type="SMART" id="SM00648">
    <property type="entry name" value="SWAP"/>
    <property type="match status" value="2"/>
</dbReference>
<keyword evidence="6" id="KW-0539">Nucleus</keyword>
<dbReference type="Gene3D" id="1.10.10.790">
    <property type="entry name" value="Surp module"/>
    <property type="match status" value="2"/>
</dbReference>
<reference evidence="10" key="1">
    <citation type="journal article" date="2023" name="Nat. Microbiol.">
        <title>Babesia duncani multi-omics identifies virulence factors and drug targets.</title>
        <authorList>
            <person name="Singh P."/>
            <person name="Lonardi S."/>
            <person name="Liang Q."/>
            <person name="Vydyam P."/>
            <person name="Khabirova E."/>
            <person name="Fang T."/>
            <person name="Gihaz S."/>
            <person name="Thekkiniath J."/>
            <person name="Munshi M."/>
            <person name="Abel S."/>
            <person name="Ciampossin L."/>
            <person name="Batugedara G."/>
            <person name="Gupta M."/>
            <person name="Lu X.M."/>
            <person name="Lenz T."/>
            <person name="Chakravarty S."/>
            <person name="Cornillot E."/>
            <person name="Hu Y."/>
            <person name="Ma W."/>
            <person name="Gonzalez L.M."/>
            <person name="Sanchez S."/>
            <person name="Estrada K."/>
            <person name="Sanchez-Flores A."/>
            <person name="Montero E."/>
            <person name="Harb O.S."/>
            <person name="Le Roch K.G."/>
            <person name="Mamoun C.B."/>
        </authorList>
    </citation>
    <scope>NUCLEOTIDE SEQUENCE</scope>
    <source>
        <strain evidence="10">WA1</strain>
    </source>
</reference>
<protein>
    <submittedName>
        <fullName evidence="10">Bifunctional SWAP-Surp/Splicing factor 3A subunit 1</fullName>
    </submittedName>
</protein>
<keyword evidence="5" id="KW-0508">mRNA splicing</keyword>
<dbReference type="InterPro" id="IPR000061">
    <property type="entry name" value="Surp"/>
</dbReference>
<evidence type="ECO:0000313" key="8">
    <source>
        <dbReference type="EMBL" id="KAK2194409.1"/>
    </source>
</evidence>
<dbReference type="PROSITE" id="PS50128">
    <property type="entry name" value="SURP"/>
    <property type="match status" value="2"/>
</dbReference>
<keyword evidence="3" id="KW-0747">Spliceosome</keyword>
<organism evidence="10 11">
    <name type="scientific">Babesia duncani</name>
    <dbReference type="NCBI Taxonomy" id="323732"/>
    <lineage>
        <taxon>Eukaryota</taxon>
        <taxon>Sar</taxon>
        <taxon>Alveolata</taxon>
        <taxon>Apicomplexa</taxon>
        <taxon>Aconoidasida</taxon>
        <taxon>Piroplasmida</taxon>
        <taxon>Babesiidae</taxon>
        <taxon>Babesia</taxon>
    </lineage>
</organism>
<dbReference type="FunFam" id="1.10.10.790:FF:000001">
    <property type="entry name" value="Splicing factor 3a, subunit 1"/>
    <property type="match status" value="1"/>
</dbReference>
<dbReference type="GO" id="GO:0045292">
    <property type="term" value="P:mRNA cis splicing, via spliceosome"/>
    <property type="evidence" value="ECO:0007669"/>
    <property type="project" value="InterPro"/>
</dbReference>
<dbReference type="GO" id="GO:0071013">
    <property type="term" value="C:catalytic step 2 spliceosome"/>
    <property type="evidence" value="ECO:0007669"/>
    <property type="project" value="TreeGrafter"/>
</dbReference>
<evidence type="ECO:0000256" key="6">
    <source>
        <dbReference type="ARBA" id="ARBA00023242"/>
    </source>
</evidence>
<evidence type="ECO:0000256" key="4">
    <source>
        <dbReference type="ARBA" id="ARBA00022737"/>
    </source>
</evidence>
<sequence length="463" mass="51999">MSSLSIDIIYPPSHIRSVIDKTAQFVAKNGEQFESKIRNDQSGNTSAHGAKFAFLNPFNAYHSYYKLKLSEIRKGIVVDSQPSIPQAILDKREKLELKNRSKEKLLALSDFHSLGPTVDVAEPEEDVFSYIQPYISSLDMDIIKTTALFIARNGQKFLTELNKRERNNPQFDFLNPSHHLFSLLTTLTESFSRCLLPPKAQIEKLTSIAQDRMQYINTCQRRADWESKKAAKLEAEAARRAAEKEELNSIEWHSFFIAETIELNDFNNDLPKPLDLSRPGIISTLRSGKIVDRPMDEASIADEHFEGLRDSCNLINEVGVDAVAIEIAGATDDPADISLPKFSDAPKLFTKRKTVGEGDTKIIQDGDEIIKVKKSYTRKNKGSSTNAMQKCPITGQLVPASEMAAHLQILLLDPKWKKQKDQFMEKALKESAFAPMEDIDRNLASFVAGRPDLFGSADDEANF</sequence>
<proteinExistence type="predicted"/>
<dbReference type="GO" id="GO:0005686">
    <property type="term" value="C:U2 snRNP"/>
    <property type="evidence" value="ECO:0007669"/>
    <property type="project" value="TreeGrafter"/>
</dbReference>
<dbReference type="Proteomes" id="UP001214638">
    <property type="component" value="Unassembled WGS sequence"/>
</dbReference>
<comment type="subcellular location">
    <subcellularLocation>
        <location evidence="1">Nucleus</location>
    </subcellularLocation>
</comment>